<dbReference type="Pfam" id="PF01835">
    <property type="entry name" value="MG2"/>
    <property type="match status" value="1"/>
</dbReference>
<comment type="caution">
    <text evidence="6">The sequence shown here is derived from an EMBL/GenBank/DDBJ whole genome shotgun (WGS) entry which is preliminary data.</text>
</comment>
<dbReference type="SUPFAM" id="SSF47384">
    <property type="entry name" value="Homodimeric domain of signal transducing histidine kinase"/>
    <property type="match status" value="1"/>
</dbReference>
<dbReference type="EC" id="2.7.13.3" evidence="2"/>
<protein>
    <recommendedName>
        <fullName evidence="2">histidine kinase</fullName>
        <ecNumber evidence="2">2.7.13.3</ecNumber>
    </recommendedName>
</protein>
<dbReference type="Pfam" id="PF11974">
    <property type="entry name" value="bMG3"/>
    <property type="match status" value="1"/>
</dbReference>
<proteinExistence type="predicted"/>
<evidence type="ECO:0000259" key="3">
    <source>
        <dbReference type="Pfam" id="PF00512"/>
    </source>
</evidence>
<dbReference type="EMBL" id="JAAMRR010000399">
    <property type="protein sequence ID" value="NGX95103.1"/>
    <property type="molecule type" value="Genomic_DNA"/>
</dbReference>
<sequence length="345" mass="36447">MAAMLAHEIKNPLSGIRGAAQLIEPGLSPADRSLAQLLSGYQFLRQLDSYDVSNISGQMGSPVWQGQLDIASDLNKEVTTSFPVDQALPQRKPGVYVLTAQAVDGHGDDSNSIATQWFVVSDIGLSTYTGQDGLNVFARSLGSAKPIAGAELTLLAKNNEILGTATSDAEGHAIFNPGLTRGEGGMVPAVLMAKQGDNDFVFLDMGRAGFDLSDRGVTGRPAPGALDVYAWTERGIYRAGEEVHVAALARDGSAKAVENLPLTFIFSRPDGVEDRRIVSDGTSAGGHAVDLALQPNAMRGTWTVAIHTDRSAGAGRAGLAGMAGAWPGRRRADLRQIRARRLQQS</sequence>
<dbReference type="Gene3D" id="2.60.40.1930">
    <property type="match status" value="1"/>
</dbReference>
<dbReference type="AlphaFoldDB" id="A0A7C9RDY5"/>
<dbReference type="Pfam" id="PF00512">
    <property type="entry name" value="HisKA"/>
    <property type="match status" value="1"/>
</dbReference>
<evidence type="ECO:0000313" key="6">
    <source>
        <dbReference type="EMBL" id="NGX95103.1"/>
    </source>
</evidence>
<dbReference type="InterPro" id="IPR021868">
    <property type="entry name" value="Alpha_2_Macroglob_MG3"/>
</dbReference>
<gene>
    <name evidence="6" type="ORF">G4V63_07700</name>
</gene>
<dbReference type="PANTHER" id="PTHR40094:SF1">
    <property type="entry name" value="UBIQUITIN DOMAIN-CONTAINING PROTEIN"/>
    <property type="match status" value="1"/>
</dbReference>
<dbReference type="InterPro" id="IPR036097">
    <property type="entry name" value="HisK_dim/P_sf"/>
</dbReference>
<evidence type="ECO:0000256" key="2">
    <source>
        <dbReference type="ARBA" id="ARBA00012438"/>
    </source>
</evidence>
<dbReference type="Gene3D" id="1.10.287.130">
    <property type="match status" value="1"/>
</dbReference>
<dbReference type="InterPro" id="IPR002890">
    <property type="entry name" value="MG2"/>
</dbReference>
<feature type="domain" description="Alpha-2-macroglobulin MG3" evidence="5">
    <location>
        <begin position="120"/>
        <end position="221"/>
    </location>
</feature>
<organism evidence="6 7">
    <name type="scientific">Candidatus Afipia apatlaquensis</name>
    <dbReference type="NCBI Taxonomy" id="2712852"/>
    <lineage>
        <taxon>Bacteria</taxon>
        <taxon>Pseudomonadati</taxon>
        <taxon>Pseudomonadota</taxon>
        <taxon>Alphaproteobacteria</taxon>
        <taxon>Hyphomicrobiales</taxon>
        <taxon>Nitrobacteraceae</taxon>
        <taxon>Afipia</taxon>
    </lineage>
</organism>
<dbReference type="GO" id="GO:0004866">
    <property type="term" value="F:endopeptidase inhibitor activity"/>
    <property type="evidence" value="ECO:0007669"/>
    <property type="project" value="InterPro"/>
</dbReference>
<feature type="non-terminal residue" evidence="6">
    <location>
        <position position="345"/>
    </location>
</feature>
<dbReference type="CDD" id="cd00082">
    <property type="entry name" value="HisKA"/>
    <property type="match status" value="1"/>
</dbReference>
<feature type="domain" description="Macroglobulin" evidence="4">
    <location>
        <begin position="227"/>
        <end position="312"/>
    </location>
</feature>
<evidence type="ECO:0000259" key="5">
    <source>
        <dbReference type="Pfam" id="PF11974"/>
    </source>
</evidence>
<dbReference type="PANTHER" id="PTHR40094">
    <property type="entry name" value="ALPHA-2-MACROGLOBULIN HOMOLOG"/>
    <property type="match status" value="1"/>
</dbReference>
<evidence type="ECO:0000256" key="1">
    <source>
        <dbReference type="ARBA" id="ARBA00000085"/>
    </source>
</evidence>
<feature type="domain" description="Signal transduction histidine kinase dimerisation/phosphoacceptor" evidence="3">
    <location>
        <begin position="1"/>
        <end position="31"/>
    </location>
</feature>
<dbReference type="GO" id="GO:0000155">
    <property type="term" value="F:phosphorelay sensor kinase activity"/>
    <property type="evidence" value="ECO:0007669"/>
    <property type="project" value="InterPro"/>
</dbReference>
<evidence type="ECO:0000313" key="7">
    <source>
        <dbReference type="Proteomes" id="UP000480266"/>
    </source>
</evidence>
<dbReference type="InterPro" id="IPR003661">
    <property type="entry name" value="HisK_dim/P_dom"/>
</dbReference>
<dbReference type="Proteomes" id="UP000480266">
    <property type="component" value="Unassembled WGS sequence"/>
</dbReference>
<accession>A0A7C9RDY5</accession>
<dbReference type="InterPro" id="IPR051802">
    <property type="entry name" value="YfhM-like"/>
</dbReference>
<comment type="catalytic activity">
    <reaction evidence="1">
        <text>ATP + protein L-histidine = ADP + protein N-phospho-L-histidine.</text>
        <dbReference type="EC" id="2.7.13.3"/>
    </reaction>
</comment>
<name>A0A7C9RDY5_9BRAD</name>
<evidence type="ECO:0000259" key="4">
    <source>
        <dbReference type="Pfam" id="PF01835"/>
    </source>
</evidence>
<reference evidence="6" key="1">
    <citation type="submission" date="2020-02" db="EMBL/GenBank/DDBJ databases">
        <title>Draft genome sequence of Candidatus Afipia apatlaquensis IBT-C3, a potential strain for decolorization of textile dyes.</title>
        <authorList>
            <person name="Sanchez-Reyes A."/>
            <person name="Breton-Deval L."/>
            <person name="Mangelson H."/>
            <person name="Sanchez-Flores A."/>
        </authorList>
    </citation>
    <scope>NUCLEOTIDE SEQUENCE [LARGE SCALE GENOMIC DNA]</scope>
    <source>
        <strain evidence="6">IBT-C3</strain>
    </source>
</reference>
<keyword evidence="7" id="KW-1185">Reference proteome</keyword>